<proteinExistence type="predicted"/>
<accession>A0A1V2DNC7</accession>
<evidence type="ECO:0000313" key="3">
    <source>
        <dbReference type="Proteomes" id="UP000189339"/>
    </source>
</evidence>
<feature type="transmembrane region" description="Helical" evidence="1">
    <location>
        <begin position="65"/>
        <end position="84"/>
    </location>
</feature>
<sequence length="95" mass="10605">MQDNSSGFVSTLESLAQAFVVASVLWILFLVVAWPFIQVSRLVFYVVSLGAIKPTYRQSLEHQGIVGLAILIFVPLLFYVHIVYGARLYGNQSVQ</sequence>
<comment type="caution">
    <text evidence="2">The sequence shown here is derived from an EMBL/GenBank/DDBJ whole genome shotgun (WGS) entry which is preliminary data.</text>
</comment>
<keyword evidence="1" id="KW-0812">Transmembrane</keyword>
<keyword evidence="3" id="KW-1185">Reference proteome</keyword>
<dbReference type="RefSeq" id="WP_076725906.1">
    <property type="nucleotide sequence ID" value="NZ_MSCW01000015.1"/>
</dbReference>
<keyword evidence="1" id="KW-0472">Membrane</keyword>
<keyword evidence="1" id="KW-1133">Transmembrane helix</keyword>
<dbReference type="Proteomes" id="UP000189339">
    <property type="component" value="Unassembled WGS sequence"/>
</dbReference>
<evidence type="ECO:0000256" key="1">
    <source>
        <dbReference type="SAM" id="Phobius"/>
    </source>
</evidence>
<organism evidence="2 3">
    <name type="scientific">Marinobacter lutaoensis</name>
    <dbReference type="NCBI Taxonomy" id="135739"/>
    <lineage>
        <taxon>Bacteria</taxon>
        <taxon>Pseudomonadati</taxon>
        <taxon>Pseudomonadota</taxon>
        <taxon>Gammaproteobacteria</taxon>
        <taxon>Pseudomonadales</taxon>
        <taxon>Marinobacteraceae</taxon>
        <taxon>Marinobacter</taxon>
    </lineage>
</organism>
<dbReference type="AlphaFoldDB" id="A0A1V2DNC7"/>
<feature type="transmembrane region" description="Helical" evidence="1">
    <location>
        <begin position="20"/>
        <end position="44"/>
    </location>
</feature>
<name>A0A1V2DNC7_9GAMM</name>
<gene>
    <name evidence="2" type="ORF">BTO32_17250</name>
</gene>
<evidence type="ECO:0000313" key="2">
    <source>
        <dbReference type="EMBL" id="ONF42117.1"/>
    </source>
</evidence>
<dbReference type="EMBL" id="MSCW01000015">
    <property type="protein sequence ID" value="ONF42117.1"/>
    <property type="molecule type" value="Genomic_DNA"/>
</dbReference>
<reference evidence="2 3" key="1">
    <citation type="submission" date="2016-12" db="EMBL/GenBank/DDBJ databases">
        <title>Marinobacter lutaoensis whole genome sequencing.</title>
        <authorList>
            <person name="Verma A."/>
            <person name="Krishnamurthi S."/>
        </authorList>
    </citation>
    <scope>NUCLEOTIDE SEQUENCE [LARGE SCALE GENOMIC DNA]</scope>
    <source>
        <strain evidence="2 3">T5054</strain>
    </source>
</reference>
<protein>
    <submittedName>
        <fullName evidence="2">Uncharacterized protein</fullName>
    </submittedName>
</protein>